<dbReference type="EMBL" id="JAFDVD010000027">
    <property type="protein sequence ID" value="MBM6402494.1"/>
    <property type="molecule type" value="Genomic_DNA"/>
</dbReference>
<evidence type="ECO:0000313" key="1">
    <source>
        <dbReference type="EMBL" id="MBM6402494.1"/>
    </source>
</evidence>
<evidence type="ECO:0000313" key="2">
    <source>
        <dbReference type="Proteomes" id="UP001430172"/>
    </source>
</evidence>
<dbReference type="PANTHER" id="PTHR42708">
    <property type="entry name" value="ATP/GTP-BINDING PROTEIN-RELATED"/>
    <property type="match status" value="1"/>
</dbReference>
<evidence type="ECO:0008006" key="3">
    <source>
        <dbReference type="Google" id="ProtNLM"/>
    </source>
</evidence>
<sequence>MTKNTKRRGPRKLAAVIGTVAQDRVVFCGPLGVGKTTAVRTVSDVEVANTDVTQAANPQGGGSRSEKRTTTVGIDYGEWHEDASSNVAVYGTPGQVRFDTVRTSTMSFSVHVVLWLFGQNDYALEEADEWLRYVGAQDASVYDTLTVAVTRLDEPGDHPRLEDYRETLDRFGSGIRLLAADPRDRDDVRRVVGVAIGREGALPQVVGA</sequence>
<dbReference type="InterPro" id="IPR027417">
    <property type="entry name" value="P-loop_NTPase"/>
</dbReference>
<dbReference type="InterPro" id="IPR052705">
    <property type="entry name" value="Gliding_Motility_GTPase"/>
</dbReference>
<dbReference type="Gene3D" id="3.40.50.300">
    <property type="entry name" value="P-loop containing nucleotide triphosphate hydrolases"/>
    <property type="match status" value="1"/>
</dbReference>
<organism evidence="1 2">
    <name type="scientific">Phycicoccus sonneratiae</name>
    <dbReference type="NCBI Taxonomy" id="2807628"/>
    <lineage>
        <taxon>Bacteria</taxon>
        <taxon>Bacillati</taxon>
        <taxon>Actinomycetota</taxon>
        <taxon>Actinomycetes</taxon>
        <taxon>Micrococcales</taxon>
        <taxon>Intrasporangiaceae</taxon>
        <taxon>Phycicoccus</taxon>
    </lineage>
</organism>
<reference evidence="1" key="1">
    <citation type="submission" date="2021-02" db="EMBL/GenBank/DDBJ databases">
        <title>Phycicoccus sp. MQZ13P-5T, whole genome shotgun sequence.</title>
        <authorList>
            <person name="Tuo L."/>
        </authorList>
    </citation>
    <scope>NUCLEOTIDE SEQUENCE</scope>
    <source>
        <strain evidence="1">MQZ13P-5</strain>
    </source>
</reference>
<dbReference type="PANTHER" id="PTHR42708:SF1">
    <property type="entry name" value="GLIDING MOTILITY PROTEIN MGLA"/>
    <property type="match status" value="1"/>
</dbReference>
<keyword evidence="2" id="KW-1185">Reference proteome</keyword>
<dbReference type="Proteomes" id="UP001430172">
    <property type="component" value="Unassembled WGS sequence"/>
</dbReference>
<proteinExistence type="predicted"/>
<name>A0ABS2CRI8_9MICO</name>
<comment type="caution">
    <text evidence="1">The sequence shown here is derived from an EMBL/GenBank/DDBJ whole genome shotgun (WGS) entry which is preliminary data.</text>
</comment>
<dbReference type="CDD" id="cd00882">
    <property type="entry name" value="Ras_like_GTPase"/>
    <property type="match status" value="1"/>
</dbReference>
<dbReference type="SUPFAM" id="SSF52540">
    <property type="entry name" value="P-loop containing nucleoside triphosphate hydrolases"/>
    <property type="match status" value="1"/>
</dbReference>
<protein>
    <recommendedName>
        <fullName evidence="3">GTP-binding protein</fullName>
    </recommendedName>
</protein>
<accession>A0ABS2CRI8</accession>
<gene>
    <name evidence="1" type="ORF">JQN70_19030</name>
</gene>
<dbReference type="RefSeq" id="WP_204132967.1">
    <property type="nucleotide sequence ID" value="NZ_JAFDVD010000027.1"/>
</dbReference>